<proteinExistence type="inferred from homology"/>
<evidence type="ECO:0000256" key="3">
    <source>
        <dbReference type="ARBA" id="ARBA00023008"/>
    </source>
</evidence>
<dbReference type="STRING" id="2282107.A0A286UFG9"/>
<comment type="similarity">
    <text evidence="6">Belongs to the polysaccharide monooxygenase AA13 family.</text>
</comment>
<keyword evidence="7" id="KW-0732">Signal</keyword>
<dbReference type="AlphaFoldDB" id="A0A286UFG9"/>
<sequence>MHNFSTFSKIFTVACVIIRVLGHGVVTTPTPRSYGDVAKSGCGTAVYNVLTSDLTGPIENAVAKINDDYDASECELYFCRATRIEDNKGNIRTYTAGEVVNFKINLVAHHTGYANVSIVDLTTQKPIGDPIFNWPVYANQSLGPADWPKNETDFDVTIPDLGGRCTEIGLCAIQWWW</sequence>
<dbReference type="InterPro" id="IPR052282">
    <property type="entry name" value="Starch-active_LPMO"/>
</dbReference>
<organism evidence="9 10">
    <name type="scientific">Pyrrhoderma noxium</name>
    <dbReference type="NCBI Taxonomy" id="2282107"/>
    <lineage>
        <taxon>Eukaryota</taxon>
        <taxon>Fungi</taxon>
        <taxon>Dikarya</taxon>
        <taxon>Basidiomycota</taxon>
        <taxon>Agaricomycotina</taxon>
        <taxon>Agaricomycetes</taxon>
        <taxon>Hymenochaetales</taxon>
        <taxon>Hymenochaetaceae</taxon>
        <taxon>Pyrrhoderma</taxon>
    </lineage>
</organism>
<keyword evidence="5" id="KW-0325">Glycoprotein</keyword>
<feature type="chain" id="PRO_5013743024" evidence="7">
    <location>
        <begin position="23"/>
        <end position="177"/>
    </location>
</feature>
<evidence type="ECO:0000256" key="4">
    <source>
        <dbReference type="ARBA" id="ARBA00023157"/>
    </source>
</evidence>
<gene>
    <name evidence="9" type="ORF">PNOK_0682600</name>
</gene>
<feature type="signal peptide" evidence="7">
    <location>
        <begin position="1"/>
        <end position="22"/>
    </location>
</feature>
<dbReference type="InParanoid" id="A0A286UFG9"/>
<keyword evidence="3" id="KW-0186">Copper</keyword>
<comment type="cofactor">
    <cofactor evidence="1">
        <name>Cu(2+)</name>
        <dbReference type="ChEBI" id="CHEBI:29036"/>
    </cofactor>
</comment>
<evidence type="ECO:0000313" key="9">
    <source>
        <dbReference type="EMBL" id="PAV18340.1"/>
    </source>
</evidence>
<evidence type="ECO:0000313" key="10">
    <source>
        <dbReference type="Proteomes" id="UP000217199"/>
    </source>
</evidence>
<dbReference type="InterPro" id="IPR004302">
    <property type="entry name" value="Cellulose/chitin-bd_N"/>
</dbReference>
<reference evidence="9 10" key="1">
    <citation type="journal article" date="2017" name="Mol. Ecol.">
        <title>Comparative and population genomic landscape of Phellinus noxius: A hypervariable fungus causing root rot in trees.</title>
        <authorList>
            <person name="Chung C.L."/>
            <person name="Lee T.J."/>
            <person name="Akiba M."/>
            <person name="Lee H.H."/>
            <person name="Kuo T.H."/>
            <person name="Liu D."/>
            <person name="Ke H.M."/>
            <person name="Yokoi T."/>
            <person name="Roa M.B."/>
            <person name="Lu M.J."/>
            <person name="Chang Y.Y."/>
            <person name="Ann P.J."/>
            <person name="Tsai J.N."/>
            <person name="Chen C.Y."/>
            <person name="Tzean S.S."/>
            <person name="Ota Y."/>
            <person name="Hattori T."/>
            <person name="Sahashi N."/>
            <person name="Liou R.F."/>
            <person name="Kikuchi T."/>
            <person name="Tsai I.J."/>
        </authorList>
    </citation>
    <scope>NUCLEOTIDE SEQUENCE [LARGE SCALE GENOMIC DNA]</scope>
    <source>
        <strain evidence="9 10">FFPRI411160</strain>
    </source>
</reference>
<evidence type="ECO:0000256" key="2">
    <source>
        <dbReference type="ARBA" id="ARBA00022723"/>
    </source>
</evidence>
<keyword evidence="2" id="KW-0479">Metal-binding</keyword>
<dbReference type="GO" id="GO:0046872">
    <property type="term" value="F:metal ion binding"/>
    <property type="evidence" value="ECO:0007669"/>
    <property type="project" value="UniProtKB-KW"/>
</dbReference>
<dbReference type="PANTHER" id="PTHR36575:SF2">
    <property type="entry name" value="CHITIN-BINDING TYPE-4 DOMAIN-CONTAINING PROTEIN-RELATED"/>
    <property type="match status" value="1"/>
</dbReference>
<dbReference type="Proteomes" id="UP000217199">
    <property type="component" value="Unassembled WGS sequence"/>
</dbReference>
<accession>A0A286UFG9</accession>
<dbReference type="PANTHER" id="PTHR36575">
    <property type="entry name" value="BINDING PROTEIN, PUTATIVE (AFU_ORTHOLOGUE AFUA_1G14430)-RELATED"/>
    <property type="match status" value="1"/>
</dbReference>
<evidence type="ECO:0000259" key="8">
    <source>
        <dbReference type="Pfam" id="PF03067"/>
    </source>
</evidence>
<comment type="caution">
    <text evidence="9">The sequence shown here is derived from an EMBL/GenBank/DDBJ whole genome shotgun (WGS) entry which is preliminary data.</text>
</comment>
<feature type="domain" description="Chitin-binding type-4" evidence="8">
    <location>
        <begin position="23"/>
        <end position="164"/>
    </location>
</feature>
<evidence type="ECO:0000256" key="6">
    <source>
        <dbReference type="ARBA" id="ARBA00034311"/>
    </source>
</evidence>
<name>A0A286UFG9_9AGAM</name>
<keyword evidence="10" id="KW-1185">Reference proteome</keyword>
<evidence type="ECO:0000256" key="5">
    <source>
        <dbReference type="ARBA" id="ARBA00023180"/>
    </source>
</evidence>
<evidence type="ECO:0000256" key="7">
    <source>
        <dbReference type="SAM" id="SignalP"/>
    </source>
</evidence>
<dbReference type="EMBL" id="NBII01000006">
    <property type="protein sequence ID" value="PAV18340.1"/>
    <property type="molecule type" value="Genomic_DNA"/>
</dbReference>
<keyword evidence="4" id="KW-1015">Disulfide bond</keyword>
<dbReference type="Pfam" id="PF03067">
    <property type="entry name" value="LPMO_10"/>
    <property type="match status" value="1"/>
</dbReference>
<protein>
    <submittedName>
        <fullName evidence="9">Chitin binding protein</fullName>
    </submittedName>
</protein>
<evidence type="ECO:0000256" key="1">
    <source>
        <dbReference type="ARBA" id="ARBA00001973"/>
    </source>
</evidence>
<dbReference type="OrthoDB" id="120613at2759"/>